<dbReference type="VEuPathDB" id="TriTrypDB:ADEAN_000581800"/>
<keyword evidence="5" id="KW-1185">Reference proteome</keyword>
<protein>
    <recommendedName>
        <fullName evidence="3">C3H1-type domain-containing protein</fullName>
    </recommendedName>
</protein>
<feature type="domain" description="C3H1-type" evidence="3">
    <location>
        <begin position="203"/>
        <end position="229"/>
    </location>
</feature>
<feature type="region of interest" description="Disordered" evidence="2">
    <location>
        <begin position="243"/>
        <end position="280"/>
    </location>
</feature>
<dbReference type="OrthoDB" id="336321at2759"/>
<keyword evidence="1" id="KW-0862">Zinc</keyword>
<dbReference type="AlphaFoldDB" id="A0A7G2CEN2"/>
<dbReference type="InterPro" id="IPR000571">
    <property type="entry name" value="Znf_CCCH"/>
</dbReference>
<feature type="domain" description="C3H1-type" evidence="3">
    <location>
        <begin position="76"/>
        <end position="98"/>
    </location>
</feature>
<feature type="compositionally biased region" description="Polar residues" evidence="2">
    <location>
        <begin position="327"/>
        <end position="337"/>
    </location>
</feature>
<keyword evidence="1" id="KW-0863">Zinc-finger</keyword>
<evidence type="ECO:0000313" key="5">
    <source>
        <dbReference type="Proteomes" id="UP000515908"/>
    </source>
</evidence>
<dbReference type="InterPro" id="IPR053125">
    <property type="entry name" value="RNA-bd_mRNA_stabilization_reg"/>
</dbReference>
<feature type="compositionally biased region" description="Polar residues" evidence="2">
    <location>
        <begin position="243"/>
        <end position="254"/>
    </location>
</feature>
<dbReference type="PROSITE" id="PS50103">
    <property type="entry name" value="ZF_C3H1"/>
    <property type="match status" value="2"/>
</dbReference>
<dbReference type="Proteomes" id="UP000515908">
    <property type="component" value="Chromosome 11"/>
</dbReference>
<sequence length="347" mass="37906">MSLCSTGGPSSFSLNNSWETARPRNTPLRNRSGTPVNTTGVPSIFAIDHESTKLRIPLSAVAPTQALQDDGLVPGVCRLYLEGRCRQGDRCFQVHVDPQTLQVLRQDALLEPSCCYFHGASCNYEGYPLGLTVAVTEPTRETEAGDTRAVVNKSQSPETSVAADDHTPSEEPKQVVVSLHFISPTRFLWDLYKGCGLQHLTVPRNRICKQHCKGLCRFGDECSYLHVCRQYCLDPNKQEANDHLNSTGIRQGQASHPLGGRSGSPNYNEQTHSVTHSLSQRQPLLLSPSGECTSFGGSLNNRTLGSHSFGNQESGKNRTQLLKPLRSTGTKNGSFSHNPYAEAGSLQ</sequence>
<feature type="zinc finger region" description="C3H1-type" evidence="1">
    <location>
        <begin position="203"/>
        <end position="229"/>
    </location>
</feature>
<keyword evidence="1" id="KW-0479">Metal-binding</keyword>
<feature type="compositionally biased region" description="Polar residues" evidence="2">
    <location>
        <begin position="263"/>
        <end position="276"/>
    </location>
</feature>
<dbReference type="PANTHER" id="PTHR37035">
    <property type="entry name" value="C3H1-TYPE DOMAIN-CONTAINING PROTEIN-RELATED"/>
    <property type="match status" value="1"/>
</dbReference>
<evidence type="ECO:0000256" key="1">
    <source>
        <dbReference type="PROSITE-ProRule" id="PRU00723"/>
    </source>
</evidence>
<organism evidence="4 5">
    <name type="scientific">Angomonas deanei</name>
    <dbReference type="NCBI Taxonomy" id="59799"/>
    <lineage>
        <taxon>Eukaryota</taxon>
        <taxon>Discoba</taxon>
        <taxon>Euglenozoa</taxon>
        <taxon>Kinetoplastea</taxon>
        <taxon>Metakinetoplastina</taxon>
        <taxon>Trypanosomatida</taxon>
        <taxon>Trypanosomatidae</taxon>
        <taxon>Strigomonadinae</taxon>
        <taxon>Angomonas</taxon>
    </lineage>
</organism>
<reference evidence="4 5" key="1">
    <citation type="submission" date="2020-08" db="EMBL/GenBank/DDBJ databases">
        <authorList>
            <person name="Newling K."/>
            <person name="Davey J."/>
            <person name="Forrester S."/>
        </authorList>
    </citation>
    <scope>NUCLEOTIDE SEQUENCE [LARGE SCALE GENOMIC DNA]</scope>
    <source>
        <strain evidence="5">Crithidia deanei Carvalho (ATCC PRA-265)</strain>
    </source>
</reference>
<evidence type="ECO:0000256" key="2">
    <source>
        <dbReference type="SAM" id="MobiDB-lite"/>
    </source>
</evidence>
<dbReference type="EMBL" id="LR877155">
    <property type="protein sequence ID" value="CAD2218330.1"/>
    <property type="molecule type" value="Genomic_DNA"/>
</dbReference>
<feature type="compositionally biased region" description="Polar residues" evidence="2">
    <location>
        <begin position="1"/>
        <end position="19"/>
    </location>
</feature>
<feature type="region of interest" description="Disordered" evidence="2">
    <location>
        <begin position="325"/>
        <end position="347"/>
    </location>
</feature>
<feature type="compositionally biased region" description="Polar residues" evidence="2">
    <location>
        <begin position="27"/>
        <end position="39"/>
    </location>
</feature>
<accession>A0A7G2CEN2</accession>
<evidence type="ECO:0000259" key="3">
    <source>
        <dbReference type="PROSITE" id="PS50103"/>
    </source>
</evidence>
<feature type="region of interest" description="Disordered" evidence="2">
    <location>
        <begin position="1"/>
        <end position="39"/>
    </location>
</feature>
<feature type="region of interest" description="Disordered" evidence="2">
    <location>
        <begin position="141"/>
        <end position="171"/>
    </location>
</feature>
<dbReference type="PANTHER" id="PTHR37035:SF2">
    <property type="entry name" value="C3H1-TYPE DOMAIN-CONTAINING PROTEIN"/>
    <property type="match status" value="1"/>
</dbReference>
<name>A0A7G2CEN2_9TRYP</name>
<dbReference type="GO" id="GO:0008270">
    <property type="term" value="F:zinc ion binding"/>
    <property type="evidence" value="ECO:0007669"/>
    <property type="project" value="UniProtKB-KW"/>
</dbReference>
<gene>
    <name evidence="4" type="ORF">ADEAN_000581800</name>
</gene>
<feature type="zinc finger region" description="C3H1-type" evidence="1">
    <location>
        <begin position="76"/>
        <end position="98"/>
    </location>
</feature>
<evidence type="ECO:0000313" key="4">
    <source>
        <dbReference type="EMBL" id="CAD2218330.1"/>
    </source>
</evidence>
<proteinExistence type="predicted"/>
<dbReference type="SMART" id="SM00356">
    <property type="entry name" value="ZnF_C3H1"/>
    <property type="match status" value="2"/>
</dbReference>